<dbReference type="Pfam" id="PF05866">
    <property type="entry name" value="RusA"/>
    <property type="match status" value="1"/>
</dbReference>
<dbReference type="InterPro" id="IPR036614">
    <property type="entry name" value="RusA-like_sf"/>
</dbReference>
<accession>A0A6L6Q1S6</accession>
<proteinExistence type="predicted"/>
<protein>
    <submittedName>
        <fullName evidence="1">RusA family crossover junction endodeoxyribonuclease</fullName>
    </submittedName>
</protein>
<evidence type="ECO:0000313" key="1">
    <source>
        <dbReference type="EMBL" id="MTW03261.1"/>
    </source>
</evidence>
<evidence type="ECO:0000313" key="2">
    <source>
        <dbReference type="Proteomes" id="UP000484015"/>
    </source>
</evidence>
<dbReference type="AlphaFoldDB" id="A0A6L6Q1S6"/>
<dbReference type="InterPro" id="IPR008822">
    <property type="entry name" value="Endonuclease_RusA-like"/>
</dbReference>
<dbReference type="EMBL" id="WNLA01000008">
    <property type="protein sequence ID" value="MTW03261.1"/>
    <property type="molecule type" value="Genomic_DNA"/>
</dbReference>
<sequence length="91" mass="10285">MRDSGGSIFVLMSLKARKWEETILATPIVRQPLEVSLKLDVLHLHAGGTLRDVDNTAKPVMDAFNGHLYQDDKQIRELVFRSLRPLMGHCS</sequence>
<dbReference type="GO" id="GO:0000287">
    <property type="term" value="F:magnesium ion binding"/>
    <property type="evidence" value="ECO:0007669"/>
    <property type="project" value="InterPro"/>
</dbReference>
<dbReference type="Gene3D" id="3.30.1330.70">
    <property type="entry name" value="Holliday junction resolvase RusA"/>
    <property type="match status" value="1"/>
</dbReference>
<keyword evidence="2" id="KW-1185">Reference proteome</keyword>
<dbReference type="OrthoDB" id="959793at2"/>
<organism evidence="1 2">
    <name type="scientific">Pseudoduganella ginsengisoli</name>
    <dbReference type="NCBI Taxonomy" id="1462440"/>
    <lineage>
        <taxon>Bacteria</taxon>
        <taxon>Pseudomonadati</taxon>
        <taxon>Pseudomonadota</taxon>
        <taxon>Betaproteobacteria</taxon>
        <taxon>Burkholderiales</taxon>
        <taxon>Oxalobacteraceae</taxon>
        <taxon>Telluria group</taxon>
        <taxon>Pseudoduganella</taxon>
    </lineage>
</organism>
<dbReference type="GO" id="GO:0006310">
    <property type="term" value="P:DNA recombination"/>
    <property type="evidence" value="ECO:0007669"/>
    <property type="project" value="InterPro"/>
</dbReference>
<gene>
    <name evidence="1" type="ORF">GM668_14330</name>
</gene>
<dbReference type="Proteomes" id="UP000484015">
    <property type="component" value="Unassembled WGS sequence"/>
</dbReference>
<name>A0A6L6Q1S6_9BURK</name>
<comment type="caution">
    <text evidence="1">The sequence shown here is derived from an EMBL/GenBank/DDBJ whole genome shotgun (WGS) entry which is preliminary data.</text>
</comment>
<dbReference type="SUPFAM" id="SSF103084">
    <property type="entry name" value="Holliday junction resolvase RusA"/>
    <property type="match status" value="1"/>
</dbReference>
<reference evidence="1 2" key="1">
    <citation type="submission" date="2019-11" db="EMBL/GenBank/DDBJ databases">
        <title>Type strains purchased from KCTC, JCM and DSMZ.</title>
        <authorList>
            <person name="Lu H."/>
        </authorList>
    </citation>
    <scope>NUCLEOTIDE SEQUENCE [LARGE SCALE GENOMIC DNA]</scope>
    <source>
        <strain evidence="1 2">KCTC 42409</strain>
    </source>
</reference>
<dbReference type="GO" id="GO:0006281">
    <property type="term" value="P:DNA repair"/>
    <property type="evidence" value="ECO:0007669"/>
    <property type="project" value="InterPro"/>
</dbReference>